<evidence type="ECO:0000313" key="4">
    <source>
        <dbReference type="EMBL" id="EAG6762664.1"/>
    </source>
</evidence>
<protein>
    <submittedName>
        <fullName evidence="6">Uncharacterized protein</fullName>
    </submittedName>
</protein>
<evidence type="ECO:0000313" key="2">
    <source>
        <dbReference type="EMBL" id="EAE0771003.1"/>
    </source>
</evidence>
<feature type="transmembrane region" description="Helical" evidence="1">
    <location>
        <begin position="141"/>
        <end position="162"/>
    </location>
</feature>
<dbReference type="Proteomes" id="UP000535556">
    <property type="component" value="Unassembled WGS sequence"/>
</dbReference>
<reference evidence="6" key="1">
    <citation type="journal article" date="2018" name="Genome Biol.">
        <title>SKESA: strategic k-mer extension for scrupulous assemblies.</title>
        <authorList>
            <person name="Souvorov A."/>
            <person name="Agarwala R."/>
            <person name="Lipman D.J."/>
        </authorList>
    </citation>
    <scope>NUCLEOTIDE SEQUENCE [LARGE SCALE GENOMIC DNA]</scope>
    <source>
        <strain evidence="6">CFIAFB20160038</strain>
    </source>
</reference>
<keyword evidence="1" id="KW-0812">Transmembrane</keyword>
<reference evidence="5 9" key="4">
    <citation type="submission" date="2020-01" db="EMBL/GenBank/DDBJ databases">
        <authorList>
            <consortium name="GenomeTrakr: Next Generation Sequencing Network for Food Pathogen Tracability"/>
        </authorList>
    </citation>
    <scope>NUCLEOTIDE SEQUENCE [LARGE SCALE GENOMIC DNA]</scope>
    <source>
        <strain evidence="3 8">ARS-CC9329</strain>
        <strain evidence="2 7">CFSAN008016</strain>
        <strain evidence="5 9">FDA00015028</strain>
    </source>
</reference>
<dbReference type="RefSeq" id="WP_061398777.1">
    <property type="nucleotide sequence ID" value="NZ_CP092056.1"/>
</dbReference>
<feature type="transmembrane region" description="Helical" evidence="1">
    <location>
        <begin position="45"/>
        <end position="67"/>
    </location>
</feature>
<evidence type="ECO:0000313" key="9">
    <source>
        <dbReference type="Proteomes" id="UP000467247"/>
    </source>
</evidence>
<dbReference type="EMBL" id="AABAIH010000001">
    <property type="protein sequence ID" value="EAG0993173.1"/>
    <property type="molecule type" value="Genomic_DNA"/>
</dbReference>
<accession>A0A474VI04</accession>
<dbReference type="EMBL" id="AANCZP010000001">
    <property type="protein sequence ID" value="EDN8268767.1"/>
    <property type="molecule type" value="Genomic_DNA"/>
</dbReference>
<reference evidence="6" key="3">
    <citation type="submission" date="2020-01" db="EMBL/GenBank/DDBJ databases">
        <authorList>
            <consortium name="NCBI Pathogen Detection Project"/>
        </authorList>
    </citation>
    <scope>NUCLEOTIDE SEQUENCE</scope>
    <source>
        <strain evidence="6">CFIAFB20160038</strain>
    </source>
</reference>
<evidence type="ECO:0000313" key="7">
    <source>
        <dbReference type="Proteomes" id="UP000388699"/>
    </source>
</evidence>
<dbReference type="EMBL" id="DAAIRR010000001">
    <property type="protein sequence ID" value="HAB9175209.1"/>
    <property type="molecule type" value="Genomic_DNA"/>
</dbReference>
<dbReference type="EMBL" id="AABDDO010000001">
    <property type="protein sequence ID" value="EAG6762664.1"/>
    <property type="molecule type" value="Genomic_DNA"/>
</dbReference>
<dbReference type="Proteomes" id="UP000406081">
    <property type="component" value="Unassembled WGS sequence"/>
</dbReference>
<evidence type="ECO:0000256" key="1">
    <source>
        <dbReference type="SAM" id="Phobius"/>
    </source>
</evidence>
<gene>
    <name evidence="3" type="ORF">A3R20_00925</name>
    <name evidence="4" type="ORF">AF817_05435</name>
    <name evidence="2" type="ORF">DG57_14305</name>
    <name evidence="5" type="ORF">GT011_05375</name>
    <name evidence="6" type="ORF">GYU24_05760</name>
</gene>
<sequence length="211" mass="24241">MIKKLFIKLYSKMWYSVVLSLGITFIYIVAVFSLKLLPENLFLNFFYTISSIYSFLVTILMIGLMIAPSYKISSDYLNEGVDRIISFEIQAFEINSKNTYKKQDTYRKLKKIKTTITNLTTEERLILLNYFEAKNSSPIPVYLPILSSFLLGILGSSITGYYSDSPLLIIGILYTMVLLLGAPTVNWLQATRQRNLTEQYIINTIKTTLND</sequence>
<evidence type="ECO:0000313" key="3">
    <source>
        <dbReference type="EMBL" id="EAG0993173.1"/>
    </source>
</evidence>
<dbReference type="Proteomes" id="UP000840928">
    <property type="component" value="Unassembled WGS sequence"/>
</dbReference>
<feature type="transmembrane region" description="Helical" evidence="1">
    <location>
        <begin position="12"/>
        <end position="33"/>
    </location>
</feature>
<reference evidence="4 10" key="2">
    <citation type="submission" date="2019-04" db="EMBL/GenBank/DDBJ databases">
        <authorList>
            <consortium name="GenomeTrakr network: Whole genome sequencing for foodborne pathogen traceback"/>
        </authorList>
    </citation>
    <scope>NUCLEOTIDE SEQUENCE [LARGE SCALE GENOMIC DNA]</scope>
    <source>
        <strain evidence="4 10">NRRL B-33244</strain>
    </source>
</reference>
<evidence type="ECO:0000313" key="5">
    <source>
        <dbReference type="EMBL" id="EDN8268767.1"/>
    </source>
</evidence>
<feature type="transmembrane region" description="Helical" evidence="1">
    <location>
        <begin position="168"/>
        <end position="188"/>
    </location>
</feature>
<dbReference type="Proteomes" id="UP000467247">
    <property type="component" value="Unassembled WGS sequence"/>
</dbReference>
<dbReference type="EMBL" id="AAAQJJ010000020">
    <property type="protein sequence ID" value="EAE0771003.1"/>
    <property type="molecule type" value="Genomic_DNA"/>
</dbReference>
<name>A0A474VI04_LISMN</name>
<evidence type="ECO:0000313" key="6">
    <source>
        <dbReference type="EMBL" id="HAB9175209.1"/>
    </source>
</evidence>
<evidence type="ECO:0000313" key="10">
    <source>
        <dbReference type="Proteomes" id="UP000535556"/>
    </source>
</evidence>
<dbReference type="AlphaFoldDB" id="A0A474VI04"/>
<keyword evidence="1" id="KW-1133">Transmembrane helix</keyword>
<keyword evidence="1" id="KW-0472">Membrane</keyword>
<comment type="caution">
    <text evidence="6">The sequence shown here is derived from an EMBL/GenBank/DDBJ whole genome shotgun (WGS) entry which is preliminary data.</text>
</comment>
<dbReference type="Proteomes" id="UP000388699">
    <property type="component" value="Unassembled WGS sequence"/>
</dbReference>
<evidence type="ECO:0000313" key="8">
    <source>
        <dbReference type="Proteomes" id="UP000406081"/>
    </source>
</evidence>
<organism evidence="6">
    <name type="scientific">Listeria monocytogenes</name>
    <dbReference type="NCBI Taxonomy" id="1639"/>
    <lineage>
        <taxon>Bacteria</taxon>
        <taxon>Bacillati</taxon>
        <taxon>Bacillota</taxon>
        <taxon>Bacilli</taxon>
        <taxon>Bacillales</taxon>
        <taxon>Listeriaceae</taxon>
        <taxon>Listeria</taxon>
    </lineage>
</organism>
<proteinExistence type="predicted"/>